<sequence length="31" mass="3191">MGNGWVTDITNGEQVNNGQDLGVTSDALPMG</sequence>
<dbReference type="AlphaFoldDB" id="F4Y103"/>
<evidence type="ECO:0000256" key="1">
    <source>
        <dbReference type="SAM" id="MobiDB-lite"/>
    </source>
</evidence>
<name>F4Y103_9CYAN</name>
<evidence type="ECO:0000313" key="2">
    <source>
        <dbReference type="EMBL" id="EGJ29514.1"/>
    </source>
</evidence>
<reference evidence="3" key="1">
    <citation type="journal article" date="2011" name="Proc. Natl. Acad. Sci. U.S.A.">
        <title>Genomic insights into the physiology and ecology of the marine filamentous cyanobacterium Lyngbya majuscula.</title>
        <authorList>
            <person name="Jones A.C."/>
            <person name="Monroe E.A."/>
            <person name="Podell S."/>
            <person name="Hess W.R."/>
            <person name="Klages S."/>
            <person name="Esquenazi E."/>
            <person name="Niessen S."/>
            <person name="Hoover H."/>
            <person name="Rothmann M."/>
            <person name="Lasken R.S."/>
            <person name="Yates J.R.III."/>
            <person name="Reinhardt R."/>
            <person name="Kube M."/>
            <person name="Burkart M.D."/>
            <person name="Allen E.E."/>
            <person name="Dorrestein P.C."/>
            <person name="Gerwick W.H."/>
            <person name="Gerwick L."/>
        </authorList>
    </citation>
    <scope>NUCLEOTIDE SEQUENCE [LARGE SCALE GENOMIC DNA]</scope>
    <source>
        <strain evidence="3">3L</strain>
    </source>
</reference>
<dbReference type="HOGENOM" id="CLU_3397448_0_0_3"/>
<feature type="region of interest" description="Disordered" evidence="1">
    <location>
        <begin position="1"/>
        <end position="31"/>
    </location>
</feature>
<protein>
    <submittedName>
        <fullName evidence="2">Uncharacterized protein</fullName>
    </submittedName>
</protein>
<accession>F4Y103</accession>
<feature type="compositionally biased region" description="Polar residues" evidence="1">
    <location>
        <begin position="8"/>
        <end position="19"/>
    </location>
</feature>
<proteinExistence type="predicted"/>
<dbReference type="Proteomes" id="UP000003959">
    <property type="component" value="Unassembled WGS sequence"/>
</dbReference>
<organism evidence="2 3">
    <name type="scientific">Moorena producens 3L</name>
    <dbReference type="NCBI Taxonomy" id="489825"/>
    <lineage>
        <taxon>Bacteria</taxon>
        <taxon>Bacillati</taxon>
        <taxon>Cyanobacteriota</taxon>
        <taxon>Cyanophyceae</taxon>
        <taxon>Coleofasciculales</taxon>
        <taxon>Coleofasciculaceae</taxon>
        <taxon>Moorena</taxon>
    </lineage>
</organism>
<keyword evidence="3" id="KW-1185">Reference proteome</keyword>
<gene>
    <name evidence="2" type="ORF">LYNGBM3L_62250</name>
</gene>
<dbReference type="EMBL" id="GL890969">
    <property type="protein sequence ID" value="EGJ29514.1"/>
    <property type="molecule type" value="Genomic_DNA"/>
</dbReference>
<evidence type="ECO:0000313" key="3">
    <source>
        <dbReference type="Proteomes" id="UP000003959"/>
    </source>
</evidence>